<dbReference type="Proteomes" id="UP000448199">
    <property type="component" value="Unassembled WGS sequence"/>
</dbReference>
<keyword evidence="1" id="KW-1133">Transmembrane helix</keyword>
<feature type="transmembrane region" description="Helical" evidence="1">
    <location>
        <begin position="89"/>
        <end position="109"/>
    </location>
</feature>
<proteinExistence type="predicted"/>
<gene>
    <name evidence="3" type="ORF">GRI69_05030</name>
</gene>
<feature type="transmembrane region" description="Helical" evidence="1">
    <location>
        <begin position="12"/>
        <end position="32"/>
    </location>
</feature>
<evidence type="ECO:0000256" key="1">
    <source>
        <dbReference type="SAM" id="Phobius"/>
    </source>
</evidence>
<feature type="transmembrane region" description="Helical" evidence="1">
    <location>
        <begin position="190"/>
        <end position="212"/>
    </location>
</feature>
<protein>
    <recommendedName>
        <fullName evidence="2">Inositolphosphotransferase Aur1/Ipt1 domain-containing protein</fullName>
    </recommendedName>
</protein>
<evidence type="ECO:0000313" key="3">
    <source>
        <dbReference type="EMBL" id="MXO47617.1"/>
    </source>
</evidence>
<feature type="transmembrane region" description="Helical" evidence="1">
    <location>
        <begin position="294"/>
        <end position="314"/>
    </location>
</feature>
<feature type="domain" description="Inositolphosphotransferase Aur1/Ipt1" evidence="2">
    <location>
        <begin position="128"/>
        <end position="328"/>
    </location>
</feature>
<comment type="caution">
    <text evidence="3">The sequence shown here is derived from an EMBL/GenBank/DDBJ whole genome shotgun (WGS) entry which is preliminary data.</text>
</comment>
<accession>A0A844XQT8</accession>
<dbReference type="EMBL" id="WTYC01000002">
    <property type="protein sequence ID" value="MXO47617.1"/>
    <property type="molecule type" value="Genomic_DNA"/>
</dbReference>
<feature type="transmembrane region" description="Helical" evidence="1">
    <location>
        <begin position="47"/>
        <end position="68"/>
    </location>
</feature>
<keyword evidence="1" id="KW-0472">Membrane</keyword>
<dbReference type="Pfam" id="PF14378">
    <property type="entry name" value="PAP2_3"/>
    <property type="match status" value="1"/>
</dbReference>
<evidence type="ECO:0000259" key="2">
    <source>
        <dbReference type="Pfam" id="PF14378"/>
    </source>
</evidence>
<dbReference type="InterPro" id="IPR026841">
    <property type="entry name" value="Aur1/Ipt1"/>
</dbReference>
<dbReference type="GO" id="GO:0016020">
    <property type="term" value="C:membrane"/>
    <property type="evidence" value="ECO:0007669"/>
    <property type="project" value="UniProtKB-SubCell"/>
</dbReference>
<organism evidence="3 4">
    <name type="scientific">Qipengyuania vulgaris</name>
    <dbReference type="NCBI Taxonomy" id="291985"/>
    <lineage>
        <taxon>Bacteria</taxon>
        <taxon>Pseudomonadati</taxon>
        <taxon>Pseudomonadota</taxon>
        <taxon>Alphaproteobacteria</taxon>
        <taxon>Sphingomonadales</taxon>
        <taxon>Erythrobacteraceae</taxon>
        <taxon>Qipengyuania</taxon>
    </lineage>
</organism>
<sequence>MKQLAEITRRWWGEVPIYLYALGCGGVVLYLWSRFDIPYEGAGSTTSFQIIYTVAIAWFFFDIIYRLIRERPARPLAWAKKRYLSAGSLAAVIASAPALAMCAILIPVFSSLKAMIPLFTPFDWDVTFIAWERTLLFGNDAWQVMQPILGYPLITAAIAVFYHLWVLLLYLGVTVVALSGSVNDDLRRRFFLSYALAWSLVGGLLATMLASVGPVFAEPILAIPDFAAQMEYLHWANQQVPVMTIPVQDTLLESYNTNDNGLGRGISAMPSMHVAVCVLFWLTAREVSKTAGRIFFWFMVLIWIGSVHLAYHYALDGLVSLAAIWGIWKLAPQVFKAWDALPLPWSQPALRTNTVPAE</sequence>
<dbReference type="AlphaFoldDB" id="A0A844XQT8"/>
<evidence type="ECO:0000313" key="4">
    <source>
        <dbReference type="Proteomes" id="UP000448199"/>
    </source>
</evidence>
<keyword evidence="1" id="KW-0812">Transmembrane</keyword>
<dbReference type="OrthoDB" id="9816314at2"/>
<dbReference type="RefSeq" id="WP_160727178.1">
    <property type="nucleotide sequence ID" value="NZ_WTYC01000002.1"/>
</dbReference>
<feature type="transmembrane region" description="Helical" evidence="1">
    <location>
        <begin position="261"/>
        <end position="282"/>
    </location>
</feature>
<reference evidence="3 4" key="1">
    <citation type="submission" date="2019-12" db="EMBL/GenBank/DDBJ databases">
        <title>Genomic-based taxomic classification of the family Erythrobacteraceae.</title>
        <authorList>
            <person name="Xu L."/>
        </authorList>
    </citation>
    <scope>NUCLEOTIDE SEQUENCE [LARGE SCALE GENOMIC DNA]</scope>
    <source>
        <strain evidence="3 4">DSM 17792</strain>
    </source>
</reference>
<keyword evidence="4" id="KW-1185">Reference proteome</keyword>
<feature type="transmembrane region" description="Helical" evidence="1">
    <location>
        <begin position="153"/>
        <end position="178"/>
    </location>
</feature>
<name>A0A844XQT8_9SPHN</name>